<evidence type="ECO:0000256" key="3">
    <source>
        <dbReference type="ARBA" id="ARBA00023125"/>
    </source>
</evidence>
<evidence type="ECO:0000256" key="2">
    <source>
        <dbReference type="ARBA" id="ARBA00023015"/>
    </source>
</evidence>
<accession>M0QGT1</accession>
<protein>
    <submittedName>
        <fullName evidence="7">Putative LysR family transcriptional regulator</fullName>
    </submittedName>
</protein>
<dbReference type="GO" id="GO:0003700">
    <property type="term" value="F:DNA-binding transcription factor activity"/>
    <property type="evidence" value="ECO:0007669"/>
    <property type="project" value="InterPro"/>
</dbReference>
<dbReference type="SUPFAM" id="SSF46785">
    <property type="entry name" value="Winged helix' DNA-binding domain"/>
    <property type="match status" value="1"/>
</dbReference>
<evidence type="ECO:0000256" key="1">
    <source>
        <dbReference type="ARBA" id="ARBA00009437"/>
    </source>
</evidence>
<dbReference type="PANTHER" id="PTHR30346:SF28">
    <property type="entry name" value="HTH-TYPE TRANSCRIPTIONAL REGULATOR CYNR"/>
    <property type="match status" value="1"/>
</dbReference>
<proteinExistence type="inferred from homology"/>
<dbReference type="PANTHER" id="PTHR30346">
    <property type="entry name" value="TRANSCRIPTIONAL DUAL REGULATOR HCAR-RELATED"/>
    <property type="match status" value="1"/>
</dbReference>
<dbReference type="InterPro" id="IPR005119">
    <property type="entry name" value="LysR_subst-bd"/>
</dbReference>
<keyword evidence="3" id="KW-0238">DNA-binding</keyword>
<dbReference type="GO" id="GO:0003677">
    <property type="term" value="F:DNA binding"/>
    <property type="evidence" value="ECO:0007669"/>
    <property type="project" value="UniProtKB-KW"/>
</dbReference>
<sequence>MDEWLTELAPQLRALVELAATDGHITGSAAALGVPQSSMSRRIHALEAALAVPLVVRDGRTVRLTPRAIDLAEQIRGPLREVEAALAQAAVGVDPEHGTVRFGFPLTLGVGVLPALLAEFRHRHPGIRLELRQAHGAALVDDLRRGTLDLAVTIPPPTDLPYEFLTTQEVCVAMPDDHRLAGQGTVRLEELVDEEFIANPPSYHLRQITERWCRDAGFVPSVGIEVTEFATIRDFVRRGLGVALLPPVGRRFRGIVEKSLSGGDHTRAIALTSATTTLGPATELLSEFIRDRGLVPTA</sequence>
<dbReference type="EMBL" id="BANX01000003">
    <property type="protein sequence ID" value="GAC66622.1"/>
    <property type="molecule type" value="Genomic_DNA"/>
</dbReference>
<name>M0QGT1_9ACTN</name>
<keyword evidence="2" id="KW-0805">Transcription regulation</keyword>
<dbReference type="SUPFAM" id="SSF53850">
    <property type="entry name" value="Periplasmic binding protein-like II"/>
    <property type="match status" value="1"/>
</dbReference>
<reference evidence="7 8" key="1">
    <citation type="submission" date="2013-01" db="EMBL/GenBank/DDBJ databases">
        <title>Whole genome shotgun sequence of Gordonia soli NBRC 108243.</title>
        <authorList>
            <person name="Isaki-Nakamura S."/>
            <person name="Hosoyama A."/>
            <person name="Tsuchikane K."/>
            <person name="Ando Y."/>
            <person name="Baba S."/>
            <person name="Ohji S."/>
            <person name="Hamada M."/>
            <person name="Tamura T."/>
            <person name="Yamazoe A."/>
            <person name="Yamazaki S."/>
            <person name="Fujita N."/>
        </authorList>
    </citation>
    <scope>NUCLEOTIDE SEQUENCE [LARGE SCALE GENOMIC DNA]</scope>
    <source>
        <strain evidence="7 8">NBRC 108243</strain>
    </source>
</reference>
<dbReference type="OrthoDB" id="9803735at2"/>
<dbReference type="GO" id="GO:0032993">
    <property type="term" value="C:protein-DNA complex"/>
    <property type="evidence" value="ECO:0007669"/>
    <property type="project" value="TreeGrafter"/>
</dbReference>
<dbReference type="RefSeq" id="WP_007617001.1">
    <property type="nucleotide sequence ID" value="NZ_BANX01000003.1"/>
</dbReference>
<dbReference type="PROSITE" id="PS50931">
    <property type="entry name" value="HTH_LYSR"/>
    <property type="match status" value="1"/>
</dbReference>
<dbReference type="STRING" id="1223545.GS4_03_00700"/>
<feature type="domain" description="HTH lysR-type" evidence="6">
    <location>
        <begin position="11"/>
        <end position="65"/>
    </location>
</feature>
<comment type="similarity">
    <text evidence="1">Belongs to the LysR transcriptional regulatory family.</text>
</comment>
<evidence type="ECO:0000313" key="8">
    <source>
        <dbReference type="Proteomes" id="UP000011666"/>
    </source>
</evidence>
<evidence type="ECO:0000256" key="4">
    <source>
        <dbReference type="ARBA" id="ARBA00023159"/>
    </source>
</evidence>
<keyword evidence="5" id="KW-0804">Transcription</keyword>
<organism evidence="7 8">
    <name type="scientific">Gordonia soli NBRC 108243</name>
    <dbReference type="NCBI Taxonomy" id="1223545"/>
    <lineage>
        <taxon>Bacteria</taxon>
        <taxon>Bacillati</taxon>
        <taxon>Actinomycetota</taxon>
        <taxon>Actinomycetes</taxon>
        <taxon>Mycobacteriales</taxon>
        <taxon>Gordoniaceae</taxon>
        <taxon>Gordonia</taxon>
    </lineage>
</organism>
<dbReference type="Pfam" id="PF00126">
    <property type="entry name" value="HTH_1"/>
    <property type="match status" value="1"/>
</dbReference>
<keyword evidence="4" id="KW-0010">Activator</keyword>
<dbReference type="Proteomes" id="UP000011666">
    <property type="component" value="Unassembled WGS sequence"/>
</dbReference>
<dbReference type="InterPro" id="IPR036390">
    <property type="entry name" value="WH_DNA-bd_sf"/>
</dbReference>
<dbReference type="Gene3D" id="1.10.10.10">
    <property type="entry name" value="Winged helix-like DNA-binding domain superfamily/Winged helix DNA-binding domain"/>
    <property type="match status" value="1"/>
</dbReference>
<dbReference type="AlphaFoldDB" id="M0QGT1"/>
<dbReference type="eggNOG" id="COG0583">
    <property type="taxonomic scope" value="Bacteria"/>
</dbReference>
<dbReference type="InterPro" id="IPR036388">
    <property type="entry name" value="WH-like_DNA-bd_sf"/>
</dbReference>
<evidence type="ECO:0000259" key="6">
    <source>
        <dbReference type="PROSITE" id="PS50931"/>
    </source>
</evidence>
<evidence type="ECO:0000256" key="5">
    <source>
        <dbReference type="ARBA" id="ARBA00023163"/>
    </source>
</evidence>
<keyword evidence="8" id="KW-1185">Reference proteome</keyword>
<dbReference type="InterPro" id="IPR000847">
    <property type="entry name" value="LysR_HTH_N"/>
</dbReference>
<comment type="caution">
    <text evidence="7">The sequence shown here is derived from an EMBL/GenBank/DDBJ whole genome shotgun (WGS) entry which is preliminary data.</text>
</comment>
<dbReference type="Gene3D" id="3.40.190.10">
    <property type="entry name" value="Periplasmic binding protein-like II"/>
    <property type="match status" value="2"/>
</dbReference>
<evidence type="ECO:0000313" key="7">
    <source>
        <dbReference type="EMBL" id="GAC66622.1"/>
    </source>
</evidence>
<dbReference type="Pfam" id="PF03466">
    <property type="entry name" value="LysR_substrate"/>
    <property type="match status" value="1"/>
</dbReference>
<gene>
    <name evidence="7" type="ORF">GS4_03_00700</name>
</gene>